<name>V4MNK8_EUTSA</name>
<feature type="region of interest" description="Disordered" evidence="7">
    <location>
        <begin position="1015"/>
        <end position="1072"/>
    </location>
</feature>
<dbReference type="GO" id="GO:0005634">
    <property type="term" value="C:nucleus"/>
    <property type="evidence" value="ECO:0007669"/>
    <property type="project" value="UniProtKB-SubCell"/>
</dbReference>
<evidence type="ECO:0008006" key="12">
    <source>
        <dbReference type="Google" id="ProtNLM"/>
    </source>
</evidence>
<dbReference type="GO" id="GO:0006357">
    <property type="term" value="P:regulation of transcription by RNA polymerase II"/>
    <property type="evidence" value="ECO:0007669"/>
    <property type="project" value="TreeGrafter"/>
</dbReference>
<feature type="region of interest" description="Disordered" evidence="7">
    <location>
        <begin position="231"/>
        <end position="297"/>
    </location>
</feature>
<evidence type="ECO:0000256" key="3">
    <source>
        <dbReference type="ARBA" id="ARBA00022771"/>
    </source>
</evidence>
<dbReference type="InterPro" id="IPR017956">
    <property type="entry name" value="AT_hook_DNA-bd_motif"/>
</dbReference>
<dbReference type="PROSITE" id="PS50016">
    <property type="entry name" value="ZF_PHD_2"/>
    <property type="match status" value="1"/>
</dbReference>
<dbReference type="EMBL" id="KI517748">
    <property type="protein sequence ID" value="ESQ33176.1"/>
    <property type="molecule type" value="Genomic_DNA"/>
</dbReference>
<dbReference type="CDD" id="cd15539">
    <property type="entry name" value="PHD1_AIRE"/>
    <property type="match status" value="1"/>
</dbReference>
<dbReference type="InterPro" id="IPR000182">
    <property type="entry name" value="GNAT_dom"/>
</dbReference>
<evidence type="ECO:0000256" key="2">
    <source>
        <dbReference type="ARBA" id="ARBA00022723"/>
    </source>
</evidence>
<dbReference type="STRING" id="72664.V4MNK8"/>
<feature type="compositionally biased region" description="Polar residues" evidence="7">
    <location>
        <begin position="406"/>
        <end position="417"/>
    </location>
</feature>
<dbReference type="InterPro" id="IPR016181">
    <property type="entry name" value="Acyl_CoA_acyltransferase"/>
</dbReference>
<dbReference type="Proteomes" id="UP000030689">
    <property type="component" value="Unassembled WGS sequence"/>
</dbReference>
<dbReference type="GO" id="GO:0003714">
    <property type="term" value="F:transcription corepressor activity"/>
    <property type="evidence" value="ECO:0007669"/>
    <property type="project" value="InterPro"/>
</dbReference>
<dbReference type="InterPro" id="IPR054292">
    <property type="entry name" value="DUF7028"/>
</dbReference>
<protein>
    <recommendedName>
        <fullName evidence="12">PHD-type domain-containing protein</fullName>
    </recommendedName>
</protein>
<evidence type="ECO:0000256" key="4">
    <source>
        <dbReference type="ARBA" id="ARBA00022833"/>
    </source>
</evidence>
<feature type="region of interest" description="Disordered" evidence="7">
    <location>
        <begin position="1"/>
        <end position="20"/>
    </location>
</feature>
<dbReference type="eggNOG" id="ENOG502SD3A">
    <property type="taxonomic scope" value="Eukaryota"/>
</dbReference>
<dbReference type="GO" id="GO:0016747">
    <property type="term" value="F:acyltransferase activity, transferring groups other than amino-acyl groups"/>
    <property type="evidence" value="ECO:0007669"/>
    <property type="project" value="InterPro"/>
</dbReference>
<proteinExistence type="predicted"/>
<evidence type="ECO:0000256" key="5">
    <source>
        <dbReference type="ARBA" id="ARBA00023242"/>
    </source>
</evidence>
<dbReference type="SUPFAM" id="SSF57903">
    <property type="entry name" value="FYVE/PHD zinc finger"/>
    <property type="match status" value="1"/>
</dbReference>
<keyword evidence="2" id="KW-0479">Metal-binding</keyword>
<evidence type="ECO:0000313" key="10">
    <source>
        <dbReference type="EMBL" id="ESQ33176.1"/>
    </source>
</evidence>
<feature type="compositionally biased region" description="Basic residues" evidence="7">
    <location>
        <begin position="351"/>
        <end position="370"/>
    </location>
</feature>
<keyword evidence="4" id="KW-0862">Zinc</keyword>
<evidence type="ECO:0000259" key="8">
    <source>
        <dbReference type="PROSITE" id="PS50016"/>
    </source>
</evidence>
<dbReference type="Gene3D" id="3.40.630.30">
    <property type="match status" value="1"/>
</dbReference>
<dbReference type="InterPro" id="IPR019787">
    <property type="entry name" value="Znf_PHD-finger"/>
</dbReference>
<dbReference type="InterPro" id="IPR001965">
    <property type="entry name" value="Znf_PHD"/>
</dbReference>
<dbReference type="AlphaFoldDB" id="V4MNK8"/>
<dbReference type="Pfam" id="PF23209">
    <property type="entry name" value="IDM1_C"/>
    <property type="match status" value="1"/>
</dbReference>
<dbReference type="Pfam" id="PF16135">
    <property type="entry name" value="TDBD"/>
    <property type="match status" value="1"/>
</dbReference>
<comment type="subcellular location">
    <subcellularLocation>
        <location evidence="1">Nucleus</location>
    </subcellularLocation>
</comment>
<dbReference type="PANTHER" id="PTHR46309:SF1">
    <property type="entry name" value="PHD FINGER PROTEIN 12"/>
    <property type="match status" value="1"/>
</dbReference>
<dbReference type="GO" id="GO:0008270">
    <property type="term" value="F:zinc ion binding"/>
    <property type="evidence" value="ECO:0007669"/>
    <property type="project" value="UniProtKB-KW"/>
</dbReference>
<dbReference type="Pfam" id="PF22970">
    <property type="entry name" value="DUF7028"/>
    <property type="match status" value="1"/>
</dbReference>
<dbReference type="Pfam" id="PF00628">
    <property type="entry name" value="PHD"/>
    <property type="match status" value="1"/>
</dbReference>
<keyword evidence="5" id="KW-0539">Nucleus</keyword>
<feature type="compositionally biased region" description="Basic and acidic residues" evidence="7">
    <location>
        <begin position="1043"/>
        <end position="1054"/>
    </location>
</feature>
<organism evidence="10 11">
    <name type="scientific">Eutrema salsugineum</name>
    <name type="common">Saltwater cress</name>
    <name type="synonym">Sisymbrium salsugineum</name>
    <dbReference type="NCBI Taxonomy" id="72664"/>
    <lineage>
        <taxon>Eukaryota</taxon>
        <taxon>Viridiplantae</taxon>
        <taxon>Streptophyta</taxon>
        <taxon>Embryophyta</taxon>
        <taxon>Tracheophyta</taxon>
        <taxon>Spermatophyta</taxon>
        <taxon>Magnoliopsida</taxon>
        <taxon>eudicotyledons</taxon>
        <taxon>Gunneridae</taxon>
        <taxon>Pentapetalae</taxon>
        <taxon>rosids</taxon>
        <taxon>malvids</taxon>
        <taxon>Brassicales</taxon>
        <taxon>Brassicaceae</taxon>
        <taxon>Eutremeae</taxon>
        <taxon>Eutrema</taxon>
    </lineage>
</organism>
<sequence length="1227" mass="138222">MLQSNGISETEEDDKQKDFNLNEDFSESCLKAEPETESLVKNGIENVIEMKKKKKTVKAKPIVREVNITRKVLRSCSVARDSGDSEKHQVALEVKRKSARKRDLSTSGNISMICCVDEVKEEAKHEDVESPVPKETHGDDIRSQVQLDCEDDRSGDVTGRFEPHLKVKRKRGRPRKLQINSQCDGNEEKSIGVSCVKEEKAEVKLEYEQSTEDKKVLGADLSSQIDVEIKDENGNVEPHGQEVNVKRKRGRPKKLQISIQSGESGLNANRKLARSQDLSSPSLKPQRGRPTKTKMTPVGLCLKKENVDCGHGSTLITLDKSMSDSINESRRPKRNCGGRAKEPEFDEGNCRGRKMGRKRGRPPTPNKKRKYGETDESDCKAKKRLKLEPRLDNTSNDGERRIGELQSKQIEAGQQSRSKSKKMLSDRILQLLQAAGWTVEYRPRNGREYKDPVYVNPEGKTHWSVTKAYQRYKKHLESSMNDQVNSGFGLLPEDDLHLLGRRTQKKRSDKGKQRQYWKDVDTNESMVSTKGMRKCTLHGKKAQKKRKGSHRSDNLERISVSVRKIKREEKHNRKRGALSARSSLDDADSKENGYVLFEGKRTVLGWMIDSAIVPLNGKVQCMDCKKTQVRLEGIITKDGIRCNCCDEVFSVLDFEVHAGGEQNQPFRSLYLEGGNSLLQCFLESWNKQSETVLKGFHIVDFGVGEQNDDTCAICGDGGDLICCDGCPSTFHQSCLGIKFFYKLQKFPSGAWFCCYCSCKFCEKVEAANHDTTTLSPLLRCRLCEEKYHQTCIKQEGTVLGERSTHSFCGKYCQELFKGLQLLIGVKHPLPEGFSWTFLRRFELPREISDDDISENIAYNAKLAVAFSVMDECFSPLVDHRSGVNLLENIIYNFGSTFHRLNYSNFLTAVLERGDEIIGVASIRIHGNQLAEMPFIGTRYMYRRQGMCRRLMSGIETALGSLNVDKLVIPAVPELMDTWTSGFGFTPVHESAKKTIKNLNLVVFPGVDMLEKPLTKEKISESNVSSSNGDLPLATEMSVPVDVEETKPEESKDSAEELNCATADAESPSYPVDSCLKSMSVEEGDNKDTESNLQLLNGSLEEKEDTDVGSFPNVADNQRDPNSGVADDSHSDQTDTKRQESDSLEDKTPLSNDSRGVRAEVTQESDQQPDCYIIEEKKIDDNTLSVKKEVPSRLRASSRLIQRSWRTSSRVKQKYTNAVLLDSPQRYV</sequence>
<dbReference type="PROSITE" id="PS51186">
    <property type="entry name" value="GNAT"/>
    <property type="match status" value="1"/>
</dbReference>
<dbReference type="InterPro" id="IPR056511">
    <property type="entry name" value="IDM1_C"/>
</dbReference>
<feature type="domain" description="PHD-type" evidence="8">
    <location>
        <begin position="708"/>
        <end position="759"/>
    </location>
</feature>
<evidence type="ECO:0000313" key="11">
    <source>
        <dbReference type="Proteomes" id="UP000030689"/>
    </source>
</evidence>
<feature type="region of interest" description="Disordered" evidence="7">
    <location>
        <begin position="1097"/>
        <end position="1168"/>
    </location>
</feature>
<feature type="region of interest" description="Disordered" evidence="7">
    <location>
        <begin position="320"/>
        <end position="422"/>
    </location>
</feature>
<feature type="compositionally biased region" description="Basic residues" evidence="7">
    <location>
        <begin position="531"/>
        <end position="549"/>
    </location>
</feature>
<feature type="domain" description="N-acetyltransferase" evidence="9">
    <location>
        <begin position="850"/>
        <end position="1016"/>
    </location>
</feature>
<keyword evidence="11" id="KW-1185">Reference proteome</keyword>
<dbReference type="InterPro" id="IPR013083">
    <property type="entry name" value="Znf_RING/FYVE/PHD"/>
</dbReference>
<reference evidence="10 11" key="1">
    <citation type="journal article" date="2013" name="Front. Plant Sci.">
        <title>The Reference Genome of the Halophytic Plant Eutrema salsugineum.</title>
        <authorList>
            <person name="Yang R."/>
            <person name="Jarvis D.E."/>
            <person name="Chen H."/>
            <person name="Beilstein M.A."/>
            <person name="Grimwood J."/>
            <person name="Jenkins J."/>
            <person name="Shu S."/>
            <person name="Prochnik S."/>
            <person name="Xin M."/>
            <person name="Ma C."/>
            <person name="Schmutz J."/>
            <person name="Wing R.A."/>
            <person name="Mitchell-Olds T."/>
            <person name="Schumaker K.S."/>
            <person name="Wang X."/>
        </authorList>
    </citation>
    <scope>NUCLEOTIDE SEQUENCE [LARGE SCALE GENOMIC DNA]</scope>
</reference>
<dbReference type="OMA" id="CENSRHN"/>
<dbReference type="SUPFAM" id="SSF55729">
    <property type="entry name" value="Acyl-CoA N-acyltransferases (Nat)"/>
    <property type="match status" value="1"/>
</dbReference>
<evidence type="ECO:0000256" key="1">
    <source>
        <dbReference type="ARBA" id="ARBA00004123"/>
    </source>
</evidence>
<dbReference type="Gene3D" id="3.30.40.10">
    <property type="entry name" value="Zinc/RING finger domain, C3HC4 (zinc finger)"/>
    <property type="match status" value="1"/>
</dbReference>
<dbReference type="Gramene" id="ESQ33176">
    <property type="protein sequence ID" value="ESQ33176"/>
    <property type="gene ID" value="EUTSA_v10003533mg"/>
</dbReference>
<feature type="compositionally biased region" description="Basic and acidic residues" evidence="7">
    <location>
        <begin position="371"/>
        <end position="403"/>
    </location>
</feature>
<dbReference type="SMART" id="SM00249">
    <property type="entry name" value="PHD"/>
    <property type="match status" value="2"/>
</dbReference>
<dbReference type="InterPro" id="IPR032308">
    <property type="entry name" value="TDBD"/>
</dbReference>
<feature type="region of interest" description="Disordered" evidence="7">
    <location>
        <begin position="522"/>
        <end position="585"/>
    </location>
</feature>
<dbReference type="CDD" id="cd04301">
    <property type="entry name" value="NAT_SF"/>
    <property type="match status" value="1"/>
</dbReference>
<dbReference type="InterPro" id="IPR011011">
    <property type="entry name" value="Znf_FYVE_PHD"/>
</dbReference>
<dbReference type="PRINTS" id="PR00929">
    <property type="entry name" value="ATHOOK"/>
</dbReference>
<dbReference type="GO" id="GO:0003677">
    <property type="term" value="F:DNA binding"/>
    <property type="evidence" value="ECO:0007669"/>
    <property type="project" value="InterPro"/>
</dbReference>
<feature type="compositionally biased region" description="Polar residues" evidence="7">
    <location>
        <begin position="257"/>
        <end position="267"/>
    </location>
</feature>
<dbReference type="PANTHER" id="PTHR46309">
    <property type="entry name" value="PHD FINGER PROTEIN 12"/>
    <property type="match status" value="1"/>
</dbReference>
<dbReference type="KEGG" id="eus:EUTSA_v10003533mg"/>
<evidence type="ECO:0000256" key="7">
    <source>
        <dbReference type="SAM" id="MobiDB-lite"/>
    </source>
</evidence>
<accession>V4MNK8</accession>
<evidence type="ECO:0000256" key="6">
    <source>
        <dbReference type="PROSITE-ProRule" id="PRU00146"/>
    </source>
</evidence>
<keyword evidence="3 6" id="KW-0863">Zinc-finger</keyword>
<dbReference type="InterPro" id="IPR042163">
    <property type="entry name" value="PHF12"/>
</dbReference>
<feature type="compositionally biased region" description="Basic and acidic residues" evidence="7">
    <location>
        <begin position="1126"/>
        <end position="1147"/>
    </location>
</feature>
<evidence type="ECO:0000259" key="9">
    <source>
        <dbReference type="PROSITE" id="PS51186"/>
    </source>
</evidence>
<gene>
    <name evidence="10" type="ORF">EUTSA_v10003533mg</name>
</gene>